<evidence type="ECO:0000313" key="8">
    <source>
        <dbReference type="RefSeq" id="XP_032809482.1"/>
    </source>
</evidence>
<dbReference type="KEGG" id="pmrn:116942046"/>
<comment type="similarity">
    <text evidence="1">Belongs to the AB hydrolase superfamily.</text>
</comment>
<dbReference type="Gene3D" id="3.40.50.1820">
    <property type="entry name" value="alpha/beta hydrolase"/>
    <property type="match status" value="1"/>
</dbReference>
<evidence type="ECO:0000256" key="1">
    <source>
        <dbReference type="ARBA" id="ARBA00008645"/>
    </source>
</evidence>
<evidence type="ECO:0000256" key="3">
    <source>
        <dbReference type="ARBA" id="ARBA00039466"/>
    </source>
</evidence>
<dbReference type="GO" id="GO:0052689">
    <property type="term" value="F:carboxylic ester hydrolase activity"/>
    <property type="evidence" value="ECO:0007669"/>
    <property type="project" value="TreeGrafter"/>
</dbReference>
<accession>A0AAJ7WTR1</accession>
<dbReference type="GO" id="GO:0055088">
    <property type="term" value="P:lipid homeostasis"/>
    <property type="evidence" value="ECO:0007669"/>
    <property type="project" value="TreeGrafter"/>
</dbReference>
<dbReference type="GO" id="GO:0006654">
    <property type="term" value="P:phosphatidic acid biosynthetic process"/>
    <property type="evidence" value="ECO:0007669"/>
    <property type="project" value="TreeGrafter"/>
</dbReference>
<feature type="compositionally biased region" description="Polar residues" evidence="5">
    <location>
        <begin position="154"/>
        <end position="168"/>
    </location>
</feature>
<evidence type="ECO:0000259" key="6">
    <source>
        <dbReference type="Pfam" id="PF00561"/>
    </source>
</evidence>
<dbReference type="PRINTS" id="PR00412">
    <property type="entry name" value="EPOXHYDRLASE"/>
</dbReference>
<feature type="region of interest" description="Disordered" evidence="5">
    <location>
        <begin position="82"/>
        <end position="196"/>
    </location>
</feature>
<protein>
    <recommendedName>
        <fullName evidence="3">Protein ABHD8</fullName>
    </recommendedName>
    <alternativeName>
        <fullName evidence="4">Alpha/beta hydrolase domain-containing protein 8</fullName>
    </alternativeName>
</protein>
<dbReference type="AlphaFoldDB" id="A0AAJ7WTR1"/>
<keyword evidence="7" id="KW-1185">Reference proteome</keyword>
<dbReference type="Proteomes" id="UP001318040">
    <property type="component" value="Chromosome 13"/>
</dbReference>
<dbReference type="SUPFAM" id="SSF53474">
    <property type="entry name" value="alpha/beta-Hydrolases"/>
    <property type="match status" value="1"/>
</dbReference>
<sequence length="562" mass="60400">MFCCNPCSATANTVGPASIAPGCGEFELVEVRPGRVLRVRHAVPERPPGSETCEDPADRAHCTLRCRRRICVYKNGQMYIENSDDGEGEEVVSSGGGSGSGEPLSAKVGEPGPPVATGNSGGAGNENRSPVPSHSRNNSNTRPSEFGHGKGACSMQSSAASLGGDPSSTQPPTPGIPVSNTQPRRPRRRRRKPKKTVLVECERVITSCRGTDSDVVLFFFHGVGGSLEVWREQLRALSALGYECVAPDLLGHGGSSAPDAAAAYTFAALAEDMRFIFRRYAKRRNVLVGHSYGVSFCTFLAHEYPEQVCKVVLINGGGPTPLEPSVCSVFSLPSCVLHCISPCLAWAFLKAGFARQGTKEKQLLRDGNAFSVPPLVLRATMSGQYWPEGDELYHAALTVPTLIVHGLHDRFVPIEEDQRMAEILLIAFLKAVEDGSHMVMLECPEAVNTLLQDFLLWEYRPPPSSQPDATATTPRQEDACERLGTTAPNHEAPSVGANVEHLSVPTGAVGGNPECVREGAVNGELVMGKADDRDRAKARGQVSPRVENLARKEKVVNRECVK</sequence>
<gene>
    <name evidence="8" type="primary">ABHD8</name>
</gene>
<evidence type="ECO:0000256" key="5">
    <source>
        <dbReference type="SAM" id="MobiDB-lite"/>
    </source>
</evidence>
<dbReference type="PRINTS" id="PR00111">
    <property type="entry name" value="ABHYDROLASE"/>
</dbReference>
<dbReference type="RefSeq" id="XP_032809482.1">
    <property type="nucleotide sequence ID" value="XM_032953591.1"/>
</dbReference>
<feature type="domain" description="AB hydrolase-1" evidence="6">
    <location>
        <begin position="216"/>
        <end position="319"/>
    </location>
</feature>
<dbReference type="GO" id="GO:0005739">
    <property type="term" value="C:mitochondrion"/>
    <property type="evidence" value="ECO:0007669"/>
    <property type="project" value="TreeGrafter"/>
</dbReference>
<name>A0AAJ7WTR1_PETMA</name>
<evidence type="ECO:0000256" key="2">
    <source>
        <dbReference type="ARBA" id="ARBA00022801"/>
    </source>
</evidence>
<dbReference type="FunFam" id="3.40.50.1820:FF:000017">
    <property type="entry name" value="Abhydrolase domain containing 8"/>
    <property type="match status" value="1"/>
</dbReference>
<dbReference type="InterPro" id="IPR000073">
    <property type="entry name" value="AB_hydrolase_1"/>
</dbReference>
<dbReference type="GO" id="GO:0042171">
    <property type="term" value="F:lysophosphatidic acid acyltransferase activity"/>
    <property type="evidence" value="ECO:0007669"/>
    <property type="project" value="TreeGrafter"/>
</dbReference>
<feature type="compositionally biased region" description="Basic residues" evidence="5">
    <location>
        <begin position="184"/>
        <end position="195"/>
    </location>
</feature>
<dbReference type="PANTHER" id="PTHR42886:SF83">
    <property type="entry name" value="PROTEIN ABHD8"/>
    <property type="match status" value="1"/>
</dbReference>
<dbReference type="GO" id="GO:1900226">
    <property type="term" value="P:negative regulation of NLRP3 inflammasome complex assembly"/>
    <property type="evidence" value="ECO:0007669"/>
    <property type="project" value="UniProtKB-ARBA"/>
</dbReference>
<dbReference type="Pfam" id="PF00561">
    <property type="entry name" value="Abhydrolase_1"/>
    <property type="match status" value="1"/>
</dbReference>
<dbReference type="InterPro" id="IPR029058">
    <property type="entry name" value="AB_hydrolase_fold"/>
</dbReference>
<reference evidence="8" key="1">
    <citation type="submission" date="2025-08" db="UniProtKB">
        <authorList>
            <consortium name="RefSeq"/>
        </authorList>
    </citation>
    <scope>IDENTIFICATION</scope>
    <source>
        <tissue evidence="8">Sperm</tissue>
    </source>
</reference>
<evidence type="ECO:0000313" key="7">
    <source>
        <dbReference type="Proteomes" id="UP001318040"/>
    </source>
</evidence>
<dbReference type="InterPro" id="IPR000639">
    <property type="entry name" value="Epox_hydrolase-like"/>
</dbReference>
<evidence type="ECO:0000256" key="4">
    <source>
        <dbReference type="ARBA" id="ARBA00041848"/>
    </source>
</evidence>
<dbReference type="PANTHER" id="PTHR42886">
    <property type="entry name" value="RE40534P-RELATED"/>
    <property type="match status" value="1"/>
</dbReference>
<keyword evidence="2" id="KW-0378">Hydrolase</keyword>
<feature type="compositionally biased region" description="Polar residues" evidence="5">
    <location>
        <begin position="126"/>
        <end position="143"/>
    </location>
</feature>
<organism evidence="7 8">
    <name type="scientific">Petromyzon marinus</name>
    <name type="common">Sea lamprey</name>
    <dbReference type="NCBI Taxonomy" id="7757"/>
    <lineage>
        <taxon>Eukaryota</taxon>
        <taxon>Metazoa</taxon>
        <taxon>Chordata</taxon>
        <taxon>Craniata</taxon>
        <taxon>Vertebrata</taxon>
        <taxon>Cyclostomata</taxon>
        <taxon>Hyperoartia</taxon>
        <taxon>Petromyzontiformes</taxon>
        <taxon>Petromyzontidae</taxon>
        <taxon>Petromyzon</taxon>
    </lineage>
</organism>
<proteinExistence type="inferred from homology"/>